<feature type="compositionally biased region" description="Low complexity" evidence="1">
    <location>
        <begin position="17"/>
        <end position="26"/>
    </location>
</feature>
<reference evidence="2" key="1">
    <citation type="submission" date="2020-05" db="EMBL/GenBank/DDBJ databases">
        <authorList>
            <person name="Chiriac C."/>
            <person name="Salcher M."/>
            <person name="Ghai R."/>
            <person name="Kavagutti S V."/>
        </authorList>
    </citation>
    <scope>NUCLEOTIDE SEQUENCE</scope>
</reference>
<proteinExistence type="predicted"/>
<evidence type="ECO:0000313" key="2">
    <source>
        <dbReference type="EMBL" id="CAB4907285.1"/>
    </source>
</evidence>
<protein>
    <submittedName>
        <fullName evidence="2">Unannotated protein</fullName>
    </submittedName>
</protein>
<name>A0A6J7GRD6_9ZZZZ</name>
<evidence type="ECO:0000256" key="1">
    <source>
        <dbReference type="SAM" id="MobiDB-lite"/>
    </source>
</evidence>
<dbReference type="Pfam" id="PF07103">
    <property type="entry name" value="DUF1365"/>
    <property type="match status" value="1"/>
</dbReference>
<dbReference type="PANTHER" id="PTHR33973">
    <property type="entry name" value="OS07G0153300 PROTEIN"/>
    <property type="match status" value="1"/>
</dbReference>
<gene>
    <name evidence="2" type="ORF">UFOPK3564_00978</name>
</gene>
<accession>A0A6J7GRD6</accession>
<sequence length="294" mass="32131">MSAAPQAVLPPAPASPAPSSSTATGPGRAAPVAGSAVYLGDVQHRRHAPKEHRFAYPTAMLLLDLDELPGVLDGHRGWGVERRAALAFRRADHHGDPATPLAEAIRDTVQERTERRPTGPVRLLTKPAILGRDFNPVTFAYCYAADGTTLQAVLAEVTNTPWGETHAYVVDARDAERHAPASGAASRGGLLGEQLTWELDKVFHVSPFMAMDHRYRWRLSVPDERLVVHLESHRGGERVFDATLTLRRRALDAAGLRAFVRRQPLGTIADVARIYGHALALAVKRVPHFPHPDR</sequence>
<dbReference type="EMBL" id="CAFBMK010000040">
    <property type="protein sequence ID" value="CAB4907285.1"/>
    <property type="molecule type" value="Genomic_DNA"/>
</dbReference>
<dbReference type="PANTHER" id="PTHR33973:SF4">
    <property type="entry name" value="OS07G0153300 PROTEIN"/>
    <property type="match status" value="1"/>
</dbReference>
<dbReference type="InterPro" id="IPR010775">
    <property type="entry name" value="DUF1365"/>
</dbReference>
<feature type="region of interest" description="Disordered" evidence="1">
    <location>
        <begin position="1"/>
        <end position="30"/>
    </location>
</feature>
<organism evidence="2">
    <name type="scientific">freshwater metagenome</name>
    <dbReference type="NCBI Taxonomy" id="449393"/>
    <lineage>
        <taxon>unclassified sequences</taxon>
        <taxon>metagenomes</taxon>
        <taxon>ecological metagenomes</taxon>
    </lineage>
</organism>
<dbReference type="AlphaFoldDB" id="A0A6J7GRD6"/>